<evidence type="ECO:0000256" key="1">
    <source>
        <dbReference type="SAM" id="Phobius"/>
    </source>
</evidence>
<keyword evidence="1" id="KW-1133">Transmembrane helix</keyword>
<feature type="transmembrane region" description="Helical" evidence="1">
    <location>
        <begin position="110"/>
        <end position="131"/>
    </location>
</feature>
<gene>
    <name evidence="2" type="ORF">GA0070609_0178</name>
</gene>
<keyword evidence="3" id="KW-1185">Reference proteome</keyword>
<accession>A0A1C5GQY2</accession>
<organism evidence="2 3">
    <name type="scientific">Micromonospora echinaurantiaca</name>
    <dbReference type="NCBI Taxonomy" id="47857"/>
    <lineage>
        <taxon>Bacteria</taxon>
        <taxon>Bacillati</taxon>
        <taxon>Actinomycetota</taxon>
        <taxon>Actinomycetes</taxon>
        <taxon>Micromonosporales</taxon>
        <taxon>Micromonosporaceae</taxon>
        <taxon>Micromonospora</taxon>
    </lineage>
</organism>
<protein>
    <submittedName>
        <fullName evidence="2">Uncharacterized protein</fullName>
    </submittedName>
</protein>
<sequence>MGLIAISLCLATPTLLVLWLWIRPVLAGRWRTPGWFVRTAAICAVATAVTWFLGAFAGSSLDPAESCHAAGVTYDDAYRSAHWRESSRWFPLHNKCNATHDLVPVWVNPALVLLPLLAATCLGLAVWLAVVRRRTRMGSA</sequence>
<name>A0A1C5GQY2_9ACTN</name>
<dbReference type="Proteomes" id="UP000198217">
    <property type="component" value="Chromosome I"/>
</dbReference>
<keyword evidence="1" id="KW-0812">Transmembrane</keyword>
<evidence type="ECO:0000313" key="2">
    <source>
        <dbReference type="EMBL" id="SCG35957.1"/>
    </source>
</evidence>
<evidence type="ECO:0000313" key="3">
    <source>
        <dbReference type="Proteomes" id="UP000198217"/>
    </source>
</evidence>
<dbReference type="AlphaFoldDB" id="A0A1C5GQY2"/>
<reference evidence="2 3" key="1">
    <citation type="submission" date="2016-06" db="EMBL/GenBank/DDBJ databases">
        <authorList>
            <person name="Kjaerup R.B."/>
            <person name="Dalgaard T.S."/>
            <person name="Juul-Madsen H.R."/>
        </authorList>
    </citation>
    <scope>NUCLEOTIDE SEQUENCE [LARGE SCALE GENOMIC DNA]</scope>
    <source>
        <strain evidence="2 3">DSM 43904</strain>
    </source>
</reference>
<proteinExistence type="predicted"/>
<dbReference type="RefSeq" id="WP_197700206.1">
    <property type="nucleotide sequence ID" value="NZ_LT607750.1"/>
</dbReference>
<keyword evidence="1" id="KW-0472">Membrane</keyword>
<dbReference type="EMBL" id="LT607750">
    <property type="protein sequence ID" value="SCG35957.1"/>
    <property type="molecule type" value="Genomic_DNA"/>
</dbReference>